<sequence length="81" mass="9628">MEFLRKLLRLSFQVDFLSSVDDETETTKWSPVMSDLKHRRCMSGILLLLVINWMMRRTVEGVRTEIRRNFTAIPENLDILD</sequence>
<reference evidence="1" key="1">
    <citation type="journal article" date="2019" name="bioRxiv">
        <title>The Genome of the Zebra Mussel, Dreissena polymorpha: A Resource for Invasive Species Research.</title>
        <authorList>
            <person name="McCartney M.A."/>
            <person name="Auch B."/>
            <person name="Kono T."/>
            <person name="Mallez S."/>
            <person name="Zhang Y."/>
            <person name="Obille A."/>
            <person name="Becker A."/>
            <person name="Abrahante J.E."/>
            <person name="Garbe J."/>
            <person name="Badalamenti J.P."/>
            <person name="Herman A."/>
            <person name="Mangelson H."/>
            <person name="Liachko I."/>
            <person name="Sullivan S."/>
            <person name="Sone E.D."/>
            <person name="Koren S."/>
            <person name="Silverstein K.A.T."/>
            <person name="Beckman K.B."/>
            <person name="Gohl D.M."/>
        </authorList>
    </citation>
    <scope>NUCLEOTIDE SEQUENCE</scope>
    <source>
        <strain evidence="1">Duluth1</strain>
        <tissue evidence="1">Whole animal</tissue>
    </source>
</reference>
<reference evidence="1" key="2">
    <citation type="submission" date="2020-11" db="EMBL/GenBank/DDBJ databases">
        <authorList>
            <person name="McCartney M.A."/>
            <person name="Auch B."/>
            <person name="Kono T."/>
            <person name="Mallez S."/>
            <person name="Becker A."/>
            <person name="Gohl D.M."/>
            <person name="Silverstein K.A.T."/>
            <person name="Koren S."/>
            <person name="Bechman K.B."/>
            <person name="Herman A."/>
            <person name="Abrahante J.E."/>
            <person name="Garbe J."/>
        </authorList>
    </citation>
    <scope>NUCLEOTIDE SEQUENCE</scope>
    <source>
        <strain evidence="1">Duluth1</strain>
        <tissue evidence="1">Whole animal</tissue>
    </source>
</reference>
<name>A0A9D4RYQ3_DREPO</name>
<dbReference type="AlphaFoldDB" id="A0A9D4RYQ3"/>
<organism evidence="1 2">
    <name type="scientific">Dreissena polymorpha</name>
    <name type="common">Zebra mussel</name>
    <name type="synonym">Mytilus polymorpha</name>
    <dbReference type="NCBI Taxonomy" id="45954"/>
    <lineage>
        <taxon>Eukaryota</taxon>
        <taxon>Metazoa</taxon>
        <taxon>Spiralia</taxon>
        <taxon>Lophotrochozoa</taxon>
        <taxon>Mollusca</taxon>
        <taxon>Bivalvia</taxon>
        <taxon>Autobranchia</taxon>
        <taxon>Heteroconchia</taxon>
        <taxon>Euheterodonta</taxon>
        <taxon>Imparidentia</taxon>
        <taxon>Neoheterodontei</taxon>
        <taxon>Myida</taxon>
        <taxon>Dreissenoidea</taxon>
        <taxon>Dreissenidae</taxon>
        <taxon>Dreissena</taxon>
    </lineage>
</organism>
<keyword evidence="2" id="KW-1185">Reference proteome</keyword>
<proteinExistence type="predicted"/>
<protein>
    <submittedName>
        <fullName evidence="1">Uncharacterized protein</fullName>
    </submittedName>
</protein>
<accession>A0A9D4RYQ3</accession>
<comment type="caution">
    <text evidence="1">The sequence shown here is derived from an EMBL/GenBank/DDBJ whole genome shotgun (WGS) entry which is preliminary data.</text>
</comment>
<evidence type="ECO:0000313" key="1">
    <source>
        <dbReference type="EMBL" id="KAH3883995.1"/>
    </source>
</evidence>
<dbReference type="EMBL" id="JAIWYP010000001">
    <property type="protein sequence ID" value="KAH3883995.1"/>
    <property type="molecule type" value="Genomic_DNA"/>
</dbReference>
<evidence type="ECO:0000313" key="2">
    <source>
        <dbReference type="Proteomes" id="UP000828390"/>
    </source>
</evidence>
<gene>
    <name evidence="1" type="ORF">DPMN_007965</name>
</gene>
<dbReference type="Proteomes" id="UP000828390">
    <property type="component" value="Unassembled WGS sequence"/>
</dbReference>